<evidence type="ECO:0000313" key="2">
    <source>
        <dbReference type="EMBL" id="AJP00270.1"/>
    </source>
</evidence>
<dbReference type="STRING" id="477245.TU94_00590"/>
<feature type="region of interest" description="Disordered" evidence="1">
    <location>
        <begin position="1"/>
        <end position="82"/>
    </location>
</feature>
<evidence type="ECO:0000256" key="1">
    <source>
        <dbReference type="SAM" id="MobiDB-lite"/>
    </source>
</evidence>
<name>A0A0C5FUY9_9ACTN</name>
<dbReference type="HOGENOM" id="CLU_2556710_0_0_11"/>
<feature type="compositionally biased region" description="Basic residues" evidence="1">
    <location>
        <begin position="40"/>
        <end position="50"/>
    </location>
</feature>
<reference evidence="2 3" key="1">
    <citation type="submission" date="2015-02" db="EMBL/GenBank/DDBJ databases">
        <title>Genome sequence of thermotolerant Streptomyces cyaneogriseus subsp. Noncyanogenus NMWT1, the producer of nematocidal antibiotics nemadectin.</title>
        <authorList>
            <person name="Wang H."/>
            <person name="Li C."/>
            <person name="Xiang W."/>
            <person name="Wang X."/>
        </authorList>
    </citation>
    <scope>NUCLEOTIDE SEQUENCE [LARGE SCALE GENOMIC DNA]</scope>
    <source>
        <strain evidence="2 3">NMWT 1</strain>
    </source>
</reference>
<accession>A0A0C5FUY9</accession>
<dbReference type="EMBL" id="CP010849">
    <property type="protein sequence ID" value="AJP00270.1"/>
    <property type="molecule type" value="Genomic_DNA"/>
</dbReference>
<keyword evidence="3" id="KW-1185">Reference proteome</keyword>
<organism evidence="2 3">
    <name type="scientific">Streptomyces cyaneogriseus subsp. noncyanogenus</name>
    <dbReference type="NCBI Taxonomy" id="477245"/>
    <lineage>
        <taxon>Bacteria</taxon>
        <taxon>Bacillati</taxon>
        <taxon>Actinomycetota</taxon>
        <taxon>Actinomycetes</taxon>
        <taxon>Kitasatosporales</taxon>
        <taxon>Streptomycetaceae</taxon>
        <taxon>Streptomyces</taxon>
    </lineage>
</organism>
<protein>
    <submittedName>
        <fullName evidence="2">Uncharacterized protein</fullName>
    </submittedName>
</protein>
<dbReference type="AlphaFoldDB" id="A0A0C5FUY9"/>
<dbReference type="KEGG" id="scw:TU94_00590"/>
<proteinExistence type="predicted"/>
<evidence type="ECO:0000313" key="3">
    <source>
        <dbReference type="Proteomes" id="UP000032234"/>
    </source>
</evidence>
<dbReference type="Proteomes" id="UP000032234">
    <property type="component" value="Chromosome"/>
</dbReference>
<gene>
    <name evidence="2" type="ORF">TU94_00590</name>
</gene>
<dbReference type="PATRIC" id="fig|477245.3.peg.145"/>
<sequence length="82" mass="8802">MATDTSRPAPRSGTAPGRARPPETGAKPQRTPERGQGRMKAPRPARRARRAPSGSGPRRHAIRETWFRPAGPDGRAPTPEGS</sequence>